<name>A0A9D3LRD8_ANGAN</name>
<organism evidence="2 3">
    <name type="scientific">Anguilla anguilla</name>
    <name type="common">European freshwater eel</name>
    <name type="synonym">Muraena anguilla</name>
    <dbReference type="NCBI Taxonomy" id="7936"/>
    <lineage>
        <taxon>Eukaryota</taxon>
        <taxon>Metazoa</taxon>
        <taxon>Chordata</taxon>
        <taxon>Craniata</taxon>
        <taxon>Vertebrata</taxon>
        <taxon>Euteleostomi</taxon>
        <taxon>Actinopterygii</taxon>
        <taxon>Neopterygii</taxon>
        <taxon>Teleostei</taxon>
        <taxon>Anguilliformes</taxon>
        <taxon>Anguillidae</taxon>
        <taxon>Anguilla</taxon>
    </lineage>
</organism>
<protein>
    <submittedName>
        <fullName evidence="2">Uncharacterized protein</fullName>
    </submittedName>
</protein>
<gene>
    <name evidence="2" type="ORF">ANANG_G00302400</name>
</gene>
<reference evidence="2" key="1">
    <citation type="submission" date="2021-01" db="EMBL/GenBank/DDBJ databases">
        <title>A chromosome-scale assembly of European eel, Anguilla anguilla.</title>
        <authorList>
            <person name="Henkel C."/>
            <person name="Jong-Raadsen S.A."/>
            <person name="Dufour S."/>
            <person name="Weltzien F.-A."/>
            <person name="Palstra A.P."/>
            <person name="Pelster B."/>
            <person name="Spaink H.P."/>
            <person name="Van Den Thillart G.E."/>
            <person name="Jansen H."/>
            <person name="Zahm M."/>
            <person name="Klopp C."/>
            <person name="Cedric C."/>
            <person name="Louis A."/>
            <person name="Berthelot C."/>
            <person name="Parey E."/>
            <person name="Roest Crollius H."/>
            <person name="Montfort J."/>
            <person name="Robinson-Rechavi M."/>
            <person name="Bucao C."/>
            <person name="Bouchez O."/>
            <person name="Gislard M."/>
            <person name="Lluch J."/>
            <person name="Milhes M."/>
            <person name="Lampietro C."/>
            <person name="Lopez Roques C."/>
            <person name="Donnadieu C."/>
            <person name="Braasch I."/>
            <person name="Desvignes T."/>
            <person name="Postlethwait J."/>
            <person name="Bobe J."/>
            <person name="Guiguen Y."/>
            <person name="Dirks R."/>
        </authorList>
    </citation>
    <scope>NUCLEOTIDE SEQUENCE</scope>
    <source>
        <strain evidence="2">Tag_6206</strain>
        <tissue evidence="2">Liver</tissue>
    </source>
</reference>
<evidence type="ECO:0000256" key="1">
    <source>
        <dbReference type="SAM" id="MobiDB-lite"/>
    </source>
</evidence>
<accession>A0A9D3LRD8</accession>
<feature type="region of interest" description="Disordered" evidence="1">
    <location>
        <begin position="77"/>
        <end position="111"/>
    </location>
</feature>
<evidence type="ECO:0000313" key="2">
    <source>
        <dbReference type="EMBL" id="KAG5831308.1"/>
    </source>
</evidence>
<comment type="caution">
    <text evidence="2">The sequence shown here is derived from an EMBL/GenBank/DDBJ whole genome shotgun (WGS) entry which is preliminary data.</text>
</comment>
<proteinExistence type="predicted"/>
<keyword evidence="3" id="KW-1185">Reference proteome</keyword>
<sequence length="111" mass="12084">MWNTVCHRVRARHGGVDGTADATRPKAGFAPRCPRLTPGRCRAWGLEPRARWDWREALERPAASSAKGPREPRLFAASVWPGPESQPRSASARLVSPVLPIDPPGLSGSCH</sequence>
<dbReference type="AlphaFoldDB" id="A0A9D3LRD8"/>
<dbReference type="EMBL" id="JAFIRN010000018">
    <property type="protein sequence ID" value="KAG5831308.1"/>
    <property type="molecule type" value="Genomic_DNA"/>
</dbReference>
<dbReference type="Proteomes" id="UP001044222">
    <property type="component" value="Chromosome 18"/>
</dbReference>
<evidence type="ECO:0000313" key="3">
    <source>
        <dbReference type="Proteomes" id="UP001044222"/>
    </source>
</evidence>